<dbReference type="AlphaFoldDB" id="A0A6C2URK7"/>
<keyword evidence="1" id="KW-0472">Membrane</keyword>
<name>A0A6C2URK7_9BACT</name>
<feature type="transmembrane region" description="Helical" evidence="1">
    <location>
        <begin position="6"/>
        <end position="27"/>
    </location>
</feature>
<sequence length="57" mass="6097">MDTIILALKISAVSTPAILAVVALVQISGMKCELGRTKSVLKAAMTEIERLTRKLAE</sequence>
<dbReference type="RefSeq" id="WP_168433544.1">
    <property type="nucleotide sequence ID" value="NZ_CAAHFH010000002.1"/>
</dbReference>
<keyword evidence="1" id="KW-1133">Transmembrane helix</keyword>
<gene>
    <name evidence="2" type="ORF">SCARR_04668</name>
</gene>
<organism evidence="2 3">
    <name type="scientific">Pontiella sulfatireligans</name>
    <dbReference type="NCBI Taxonomy" id="2750658"/>
    <lineage>
        <taxon>Bacteria</taxon>
        <taxon>Pseudomonadati</taxon>
        <taxon>Kiritimatiellota</taxon>
        <taxon>Kiritimatiellia</taxon>
        <taxon>Kiritimatiellales</taxon>
        <taxon>Pontiellaceae</taxon>
        <taxon>Pontiella</taxon>
    </lineage>
</organism>
<protein>
    <submittedName>
        <fullName evidence="2">Uncharacterized protein</fullName>
    </submittedName>
</protein>
<reference evidence="2 3" key="1">
    <citation type="submission" date="2019-04" db="EMBL/GenBank/DDBJ databases">
        <authorList>
            <person name="Van Vliet M D."/>
        </authorList>
    </citation>
    <scope>NUCLEOTIDE SEQUENCE [LARGE SCALE GENOMIC DNA]</scope>
    <source>
        <strain evidence="2 3">F21</strain>
    </source>
</reference>
<evidence type="ECO:0000313" key="2">
    <source>
        <dbReference type="EMBL" id="VGO22583.1"/>
    </source>
</evidence>
<proteinExistence type="predicted"/>
<keyword evidence="3" id="KW-1185">Reference proteome</keyword>
<dbReference type="Proteomes" id="UP000346198">
    <property type="component" value="Unassembled WGS sequence"/>
</dbReference>
<keyword evidence="1" id="KW-0812">Transmembrane</keyword>
<evidence type="ECO:0000313" key="3">
    <source>
        <dbReference type="Proteomes" id="UP000346198"/>
    </source>
</evidence>
<evidence type="ECO:0000256" key="1">
    <source>
        <dbReference type="SAM" id="Phobius"/>
    </source>
</evidence>
<dbReference type="EMBL" id="CAAHFH010000002">
    <property type="protein sequence ID" value="VGO22583.1"/>
    <property type="molecule type" value="Genomic_DNA"/>
</dbReference>
<accession>A0A6C2URK7</accession>